<dbReference type="SUPFAM" id="SSF53383">
    <property type="entry name" value="PLP-dependent transferases"/>
    <property type="match status" value="1"/>
</dbReference>
<dbReference type="Proteomes" id="UP001157418">
    <property type="component" value="Unassembled WGS sequence"/>
</dbReference>
<proteinExistence type="inferred from homology"/>
<dbReference type="GO" id="GO:0042802">
    <property type="term" value="F:identical protein binding"/>
    <property type="evidence" value="ECO:0007669"/>
    <property type="project" value="TreeGrafter"/>
</dbReference>
<sequence length="368" mass="40356">MGEGQYTSYLQTMQSMRPVIILLLYFISRLRAALGTEHAKNRDFLDFTFGALPPVDKYFISSDPFSTSKTLAQELAASTSFAEASYLYPSATAALAAALTHAGEFQSYAHSSWTTDTMGYISLSNNIPPTSSPPKDIGEVEKLVSEGKVAAVFVEPIHGNGGIKSFTPQYLQSLRTACDKSGVLLAFDEVQCGIGQTGRLWAHQALGVEPDFMIVRFRGMDIGALVVNKKMNTHIHKYENEHMHIPRECGEALNVFRKVAQRRYLDHITEKGRYLEDILSKQLGRNARVRGIQAFGLVAAVELDVDAQSFVDECKKRGLGIEAVGKGNIIRIMPPFLVSTYQLDDAVGIIDECLGVLGGNDWVGPLAS</sequence>
<reference evidence="7 8" key="1">
    <citation type="submission" date="2022-01" db="EMBL/GenBank/DDBJ databases">
        <authorList>
            <person name="Xiong W."/>
            <person name="Schranz E."/>
        </authorList>
    </citation>
    <scope>NUCLEOTIDE SEQUENCE [LARGE SCALE GENOMIC DNA]</scope>
</reference>
<dbReference type="PANTHER" id="PTHR11986:SF79">
    <property type="entry name" value="ACETYLORNITHINE AMINOTRANSFERASE, MITOCHONDRIAL"/>
    <property type="match status" value="1"/>
</dbReference>
<dbReference type="PANTHER" id="PTHR11986">
    <property type="entry name" value="AMINOTRANSFERASE CLASS III"/>
    <property type="match status" value="1"/>
</dbReference>
<dbReference type="InterPro" id="IPR015422">
    <property type="entry name" value="PyrdxlP-dep_Trfase_small"/>
</dbReference>
<keyword evidence="4" id="KW-0808">Transferase</keyword>
<comment type="cofactor">
    <cofactor evidence="1">
        <name>pyridoxal 5'-phosphate</name>
        <dbReference type="ChEBI" id="CHEBI:597326"/>
    </cofactor>
</comment>
<dbReference type="Gene3D" id="3.40.640.10">
    <property type="entry name" value="Type I PLP-dependent aspartate aminotransferase-like (Major domain)"/>
    <property type="match status" value="1"/>
</dbReference>
<dbReference type="InterPro" id="IPR050103">
    <property type="entry name" value="Class-III_PLP-dep_AT"/>
</dbReference>
<accession>A0AAU9MR95</accession>
<dbReference type="InterPro" id="IPR015421">
    <property type="entry name" value="PyrdxlP-dep_Trfase_major"/>
</dbReference>
<evidence type="ECO:0000256" key="2">
    <source>
        <dbReference type="ARBA" id="ARBA00008954"/>
    </source>
</evidence>
<dbReference type="GO" id="GO:0009570">
    <property type="term" value="C:chloroplast stroma"/>
    <property type="evidence" value="ECO:0007669"/>
    <property type="project" value="TreeGrafter"/>
</dbReference>
<dbReference type="AlphaFoldDB" id="A0AAU9MR95"/>
<comment type="caution">
    <text evidence="7">The sequence shown here is derived from an EMBL/GenBank/DDBJ whole genome shotgun (WGS) entry which is preliminary data.</text>
</comment>
<evidence type="ECO:0000256" key="1">
    <source>
        <dbReference type="ARBA" id="ARBA00001933"/>
    </source>
</evidence>
<dbReference type="InterPro" id="IPR015424">
    <property type="entry name" value="PyrdxlP-dep_Trfase"/>
</dbReference>
<evidence type="ECO:0000256" key="3">
    <source>
        <dbReference type="ARBA" id="ARBA00022576"/>
    </source>
</evidence>
<dbReference type="Pfam" id="PF00202">
    <property type="entry name" value="Aminotran_3"/>
    <property type="match status" value="1"/>
</dbReference>
<organism evidence="7 8">
    <name type="scientific">Lactuca virosa</name>
    <dbReference type="NCBI Taxonomy" id="75947"/>
    <lineage>
        <taxon>Eukaryota</taxon>
        <taxon>Viridiplantae</taxon>
        <taxon>Streptophyta</taxon>
        <taxon>Embryophyta</taxon>
        <taxon>Tracheophyta</taxon>
        <taxon>Spermatophyta</taxon>
        <taxon>Magnoliopsida</taxon>
        <taxon>eudicotyledons</taxon>
        <taxon>Gunneridae</taxon>
        <taxon>Pentapetalae</taxon>
        <taxon>asterids</taxon>
        <taxon>campanulids</taxon>
        <taxon>Asterales</taxon>
        <taxon>Asteraceae</taxon>
        <taxon>Cichorioideae</taxon>
        <taxon>Cichorieae</taxon>
        <taxon>Lactucinae</taxon>
        <taxon>Lactuca</taxon>
    </lineage>
</organism>
<keyword evidence="3" id="KW-0032">Aminotransferase</keyword>
<evidence type="ECO:0000256" key="6">
    <source>
        <dbReference type="RuleBase" id="RU003560"/>
    </source>
</evidence>
<gene>
    <name evidence="7" type="ORF">LVIROSA_LOCUS15572</name>
</gene>
<protein>
    <submittedName>
        <fullName evidence="7">Uncharacterized protein</fullName>
    </submittedName>
</protein>
<evidence type="ECO:0000313" key="7">
    <source>
        <dbReference type="EMBL" id="CAH1428654.1"/>
    </source>
</evidence>
<evidence type="ECO:0000313" key="8">
    <source>
        <dbReference type="Proteomes" id="UP001157418"/>
    </source>
</evidence>
<comment type="similarity">
    <text evidence="2 6">Belongs to the class-III pyridoxal-phosphate-dependent aminotransferase family.</text>
</comment>
<dbReference type="GO" id="GO:0008483">
    <property type="term" value="F:transaminase activity"/>
    <property type="evidence" value="ECO:0007669"/>
    <property type="project" value="UniProtKB-KW"/>
</dbReference>
<name>A0AAU9MR95_9ASTR</name>
<dbReference type="GO" id="GO:0030170">
    <property type="term" value="F:pyridoxal phosphate binding"/>
    <property type="evidence" value="ECO:0007669"/>
    <property type="project" value="InterPro"/>
</dbReference>
<keyword evidence="8" id="KW-1185">Reference proteome</keyword>
<evidence type="ECO:0000256" key="4">
    <source>
        <dbReference type="ARBA" id="ARBA00022679"/>
    </source>
</evidence>
<dbReference type="InterPro" id="IPR005814">
    <property type="entry name" value="Aminotrans_3"/>
</dbReference>
<keyword evidence="5 6" id="KW-0663">Pyridoxal phosphate</keyword>
<dbReference type="Gene3D" id="3.90.1150.10">
    <property type="entry name" value="Aspartate Aminotransferase, domain 1"/>
    <property type="match status" value="1"/>
</dbReference>
<evidence type="ECO:0000256" key="5">
    <source>
        <dbReference type="ARBA" id="ARBA00022898"/>
    </source>
</evidence>
<dbReference type="EMBL" id="CAKMRJ010002223">
    <property type="protein sequence ID" value="CAH1428654.1"/>
    <property type="molecule type" value="Genomic_DNA"/>
</dbReference>